<dbReference type="KEGG" id="dmk:116928367"/>
<name>A0A0N7ZXT3_9CRUS</name>
<proteinExistence type="predicted"/>
<dbReference type="GO" id="GO:0008233">
    <property type="term" value="F:peptidase activity"/>
    <property type="evidence" value="ECO:0007669"/>
    <property type="project" value="UniProtKB-KW"/>
</dbReference>
<keyword evidence="2" id="KW-0645">Protease</keyword>
<dbReference type="InterPro" id="IPR026756">
    <property type="entry name" value="NuSAP"/>
</dbReference>
<dbReference type="GO" id="GO:0005874">
    <property type="term" value="C:microtubule"/>
    <property type="evidence" value="ECO:0007669"/>
    <property type="project" value="InterPro"/>
</dbReference>
<dbReference type="GO" id="GO:0040001">
    <property type="term" value="P:establishment of mitotic spindle localization"/>
    <property type="evidence" value="ECO:0007669"/>
    <property type="project" value="InterPro"/>
</dbReference>
<protein>
    <submittedName>
        <fullName evidence="2">Transmembrane protease serine</fullName>
    </submittedName>
</protein>
<feature type="compositionally biased region" description="Polar residues" evidence="1">
    <location>
        <begin position="246"/>
        <end position="255"/>
    </location>
</feature>
<reference evidence="2" key="1">
    <citation type="submission" date="2015-10" db="EMBL/GenBank/DDBJ databases">
        <title>Daphnia magna gene sets from two clonal populations assembled and annotated with EvidentialGene.</title>
        <authorList>
            <person name="Gilbert D."/>
            <person name="Podicheti R."/>
            <person name="Orsini L."/>
            <person name="Colbourne J."/>
            <person name="Pfrender M."/>
        </authorList>
    </citation>
    <scope>NUCLEOTIDE SEQUENCE</scope>
</reference>
<dbReference type="OrthoDB" id="6369741at2759"/>
<feature type="region of interest" description="Disordered" evidence="1">
    <location>
        <begin position="152"/>
        <end position="255"/>
    </location>
</feature>
<dbReference type="CTD" id="42982"/>
<feature type="region of interest" description="Disordered" evidence="1">
    <location>
        <begin position="56"/>
        <end position="101"/>
    </location>
</feature>
<evidence type="ECO:0000256" key="1">
    <source>
        <dbReference type="SAM" id="MobiDB-lite"/>
    </source>
</evidence>
<feature type="compositionally biased region" description="Basic and acidic residues" evidence="1">
    <location>
        <begin position="185"/>
        <end position="195"/>
    </location>
</feature>
<organism evidence="2">
    <name type="scientific">Daphnia magna</name>
    <dbReference type="NCBI Taxonomy" id="35525"/>
    <lineage>
        <taxon>Eukaryota</taxon>
        <taxon>Metazoa</taxon>
        <taxon>Ecdysozoa</taxon>
        <taxon>Arthropoda</taxon>
        <taxon>Crustacea</taxon>
        <taxon>Branchiopoda</taxon>
        <taxon>Diplostraca</taxon>
        <taxon>Cladocera</taxon>
        <taxon>Anomopoda</taxon>
        <taxon>Daphniidae</taxon>
        <taxon>Daphnia</taxon>
    </lineage>
</organism>
<dbReference type="AlphaFoldDB" id="A0A0N7ZXT3"/>
<evidence type="ECO:0000313" key="3">
    <source>
        <dbReference type="EMBL" id="JAN49070.1"/>
    </source>
</evidence>
<accession>A0A0N7ZXT3</accession>
<reference evidence="3" key="2">
    <citation type="submission" date="2015-10" db="EMBL/GenBank/DDBJ databases">
        <title>EvidentialGene: Evidence-directed Construction of Complete mRNA Transcriptomes without Genomes.</title>
        <authorList>
            <person name="Gilbert D.G."/>
        </authorList>
    </citation>
    <scope>NUCLEOTIDE SEQUENCE</scope>
</reference>
<dbReference type="GeneID" id="116928367"/>
<dbReference type="GO" id="GO:0005819">
    <property type="term" value="C:spindle"/>
    <property type="evidence" value="ECO:0007669"/>
    <property type="project" value="InterPro"/>
</dbReference>
<dbReference type="Pfam" id="PF16006">
    <property type="entry name" value="NUSAP"/>
    <property type="match status" value="1"/>
</dbReference>
<keyword evidence="2" id="KW-0812">Transmembrane</keyword>
<evidence type="ECO:0000313" key="2">
    <source>
        <dbReference type="EMBL" id="JAJ21329.1"/>
    </source>
</evidence>
<sequence length="536" mass="59672">MKSEELNLMKYGDLWKIAKKKFNITRRMSKEKLIKKLLQQHENHLLDERFISADESTDNSTVDSEVLQESAPRRGRKRGKQQNEEQKKTLPVTKKAKKGSVEHALNSTFSVDEEENGYQNAKNVVDSTLIKEPQETIFRTLRGRKKVYLTEETSANESENEKVSTRKLKKSGKVDPKNQTFANSDGEKSMMEKIHSSANGDSVLKSPAHELEPKKISKGKLKKSASAAVRYLSEESEAEQVPANRTRGSSKAESTEQTVMMLNVANDDESQLLEPVAQNETECNDRLTTSFVVSSETKVPVSTPSVVTGKKAVLLRTSSHPVRNRKPTTISSTPAKITVTSTGSAKKVFTASSETTHTPKLGKPKAAPNFAEIHQKNFLKMQSVDEYVEKKRNRTETMAASVKIVRAKSVLNNTVTPQAIAPPKSKAAMQDISTTPVAKDIKFNFVSGLQKPVFTAKGQVVNEKQRVVARVKENLQNNVSQIPAATTSIGKRKASMLNVSRDINTSKLSLAGKQILKGVRINRRFELQMQHRNMKN</sequence>
<dbReference type="EMBL" id="GDIQ01045667">
    <property type="protein sequence ID" value="JAN49070.1"/>
    <property type="molecule type" value="Transcribed_RNA"/>
</dbReference>
<keyword evidence="2" id="KW-0472">Membrane</keyword>
<dbReference type="RefSeq" id="XP_032791334.2">
    <property type="nucleotide sequence ID" value="XM_032935443.2"/>
</dbReference>
<dbReference type="GO" id="GO:0006508">
    <property type="term" value="P:proteolysis"/>
    <property type="evidence" value="ECO:0007669"/>
    <property type="project" value="UniProtKB-KW"/>
</dbReference>
<reference evidence="2" key="3">
    <citation type="submission" date="2015-10" db="EMBL/GenBank/DDBJ databases">
        <authorList>
            <person name="Gilbert D.G."/>
        </authorList>
    </citation>
    <scope>NUCLEOTIDE SEQUENCE</scope>
</reference>
<dbReference type="EMBL" id="GDIP01202073">
    <property type="protein sequence ID" value="JAJ21329.1"/>
    <property type="molecule type" value="Transcribed_RNA"/>
</dbReference>
<dbReference type="GO" id="GO:0000281">
    <property type="term" value="P:mitotic cytokinesis"/>
    <property type="evidence" value="ECO:0007669"/>
    <property type="project" value="InterPro"/>
</dbReference>
<keyword evidence="2" id="KW-0378">Hydrolase</keyword>